<dbReference type="Proteomes" id="UP001165740">
    <property type="component" value="Chromosome 12"/>
</dbReference>
<organism evidence="1 2">
    <name type="scientific">Biomphalaria glabrata</name>
    <name type="common">Bloodfluke planorb</name>
    <name type="synonym">Freshwater snail</name>
    <dbReference type="NCBI Taxonomy" id="6526"/>
    <lineage>
        <taxon>Eukaryota</taxon>
        <taxon>Metazoa</taxon>
        <taxon>Spiralia</taxon>
        <taxon>Lophotrochozoa</taxon>
        <taxon>Mollusca</taxon>
        <taxon>Gastropoda</taxon>
        <taxon>Heterobranchia</taxon>
        <taxon>Euthyneura</taxon>
        <taxon>Panpulmonata</taxon>
        <taxon>Hygrophila</taxon>
        <taxon>Lymnaeoidea</taxon>
        <taxon>Planorbidae</taxon>
        <taxon>Biomphalaria</taxon>
    </lineage>
</organism>
<evidence type="ECO:0000313" key="2">
    <source>
        <dbReference type="RefSeq" id="XP_055863005.1"/>
    </source>
</evidence>
<dbReference type="GeneID" id="106068903"/>
<accession>A0A9W2YJY3</accession>
<reference evidence="2" key="1">
    <citation type="submission" date="2025-08" db="UniProtKB">
        <authorList>
            <consortium name="RefSeq"/>
        </authorList>
    </citation>
    <scope>IDENTIFICATION</scope>
</reference>
<dbReference type="InterPro" id="IPR011043">
    <property type="entry name" value="Gal_Oxase/kelch_b-propeller"/>
</dbReference>
<dbReference type="OrthoDB" id="10273836at2759"/>
<dbReference type="SUPFAM" id="SSF50965">
    <property type="entry name" value="Galactose oxidase, central domain"/>
    <property type="match status" value="1"/>
</dbReference>
<dbReference type="Gene3D" id="3.30.710.10">
    <property type="entry name" value="Potassium Channel Kv1.1, Chain A"/>
    <property type="match status" value="1"/>
</dbReference>
<name>A0A9W2YJY3_BIOGL</name>
<protein>
    <submittedName>
        <fullName evidence="2">Uncharacterized protein LOC106068903 isoform X1</fullName>
    </submittedName>
</protein>
<sequence>MGTKRKSVDIEACNSCESLQTDLKVKIEGRSFKFNRVLTDAISHFYRESSNMIENISDNLHEINLSAESFDEFLYTVPSFRKCINPLGITIPGFSKYEENLGSTENHLELWEAVRVMKIPSLIRNCETKVGQIISEDNFERIYTKANHYKSDIVLCRARKYLDYFFMNNYNKNLTLILTYEDLFRLIKRWPFHHDEMQDTVLRSIFEWAENVDDQGRPAVACKDDVVMPTQKRRKYENKAVGKKVKKVQEELSMLSKILKASKINSASIECLEELSKHPLCEQDREAKLIVTKAMNYKLDRNTHGYWPPDALYGNSLGYRHIGVLADNDRVSALVLGQRNWIRFPRCPLHTKITNLTVFDNELYAVSSTGLESLIFVYRKKEWTFLLDLPNKDYSVVSKGSFVYVIDGTCCSVKCVSPRETPVLHSEIKFPVIMRNPESALDFDKSILIFCSADSDDRAAVMCLEVPEHKWTDCGYLEGSAKNMVGFRNETMYFILQRDGSISQVKRKQDNSIEFLLIKRLWSIQNTLRGAFIYRDVLYIFSNTPMESSCLRGVSGMFREIEYWYQEEEAGNFVQYYIPVLDICRSEKIRDTQISLA</sequence>
<evidence type="ECO:0000313" key="1">
    <source>
        <dbReference type="Proteomes" id="UP001165740"/>
    </source>
</evidence>
<gene>
    <name evidence="2" type="primary">LOC106068903</name>
</gene>
<proteinExistence type="predicted"/>
<keyword evidence="1" id="KW-1185">Reference proteome</keyword>
<dbReference type="AlphaFoldDB" id="A0A9W2YJY3"/>
<dbReference type="RefSeq" id="XP_055863005.1">
    <property type="nucleotide sequence ID" value="XM_056007030.1"/>
</dbReference>
<dbReference type="InterPro" id="IPR011333">
    <property type="entry name" value="SKP1/BTB/POZ_sf"/>
</dbReference>